<keyword evidence="9 15" id="KW-0808">Transferase</keyword>
<keyword evidence="11 15" id="KW-0819">tRNA processing</keyword>
<dbReference type="SUPFAM" id="SSF55729">
    <property type="entry name" value="Acyl-CoA N-acyltransferases (Nat)"/>
    <property type="match status" value="1"/>
</dbReference>
<dbReference type="RefSeq" id="WP_231918433.1">
    <property type="nucleotide sequence ID" value="NZ_LT629799.1"/>
</dbReference>
<dbReference type="InterPro" id="IPR023148">
    <property type="entry name" value="tRNA_m1G_MeTrfase_C_sf"/>
</dbReference>
<dbReference type="GO" id="GO:0016747">
    <property type="term" value="F:acyltransferase activity, transferring groups other than amino-acyl groups"/>
    <property type="evidence" value="ECO:0007669"/>
    <property type="project" value="InterPro"/>
</dbReference>
<feature type="domain" description="N-acetyltransferase" evidence="16">
    <location>
        <begin position="249"/>
        <end position="401"/>
    </location>
</feature>
<comment type="similarity">
    <text evidence="3 15">Belongs to the RNA methyltransferase TrmD family.</text>
</comment>
<dbReference type="CDD" id="cd04301">
    <property type="entry name" value="NAT_SF"/>
    <property type="match status" value="1"/>
</dbReference>
<evidence type="ECO:0000256" key="9">
    <source>
        <dbReference type="ARBA" id="ARBA00022679"/>
    </source>
</evidence>
<dbReference type="InterPro" id="IPR029028">
    <property type="entry name" value="Alpha/beta_knot_MTases"/>
</dbReference>
<dbReference type="CDD" id="cd18080">
    <property type="entry name" value="TrmD-like"/>
    <property type="match status" value="1"/>
</dbReference>
<dbReference type="Gene3D" id="3.40.630.30">
    <property type="match status" value="1"/>
</dbReference>
<name>A0A1H2LVS5_9ACTN</name>
<dbReference type="GO" id="GO:0002939">
    <property type="term" value="P:tRNA N1-guanine methylation"/>
    <property type="evidence" value="ECO:0007669"/>
    <property type="project" value="TreeGrafter"/>
</dbReference>
<dbReference type="Pfam" id="PF01746">
    <property type="entry name" value="tRNA_m1G_MT"/>
    <property type="match status" value="1"/>
</dbReference>
<feature type="binding site" evidence="15">
    <location>
        <position position="119"/>
    </location>
    <ligand>
        <name>S-adenosyl-L-methionine</name>
        <dbReference type="ChEBI" id="CHEBI:59789"/>
    </ligand>
</feature>
<evidence type="ECO:0000256" key="4">
    <source>
        <dbReference type="ARBA" id="ARBA00011738"/>
    </source>
</evidence>
<organism evidence="17 18">
    <name type="scientific">Microlunatus sagamiharensis</name>
    <dbReference type="NCBI Taxonomy" id="546874"/>
    <lineage>
        <taxon>Bacteria</taxon>
        <taxon>Bacillati</taxon>
        <taxon>Actinomycetota</taxon>
        <taxon>Actinomycetes</taxon>
        <taxon>Propionibacteriales</taxon>
        <taxon>Propionibacteriaceae</taxon>
        <taxon>Microlunatus</taxon>
    </lineage>
</organism>
<dbReference type="FunFam" id="3.40.1280.10:FF:000001">
    <property type="entry name" value="tRNA (guanine-N(1)-)-methyltransferase"/>
    <property type="match status" value="1"/>
</dbReference>
<proteinExistence type="inferred from homology"/>
<evidence type="ECO:0000313" key="18">
    <source>
        <dbReference type="Proteomes" id="UP000198825"/>
    </source>
</evidence>
<dbReference type="PANTHER" id="PTHR46417">
    <property type="entry name" value="TRNA (GUANINE-N(1)-)-METHYLTRANSFERASE"/>
    <property type="match status" value="1"/>
</dbReference>
<evidence type="ECO:0000256" key="8">
    <source>
        <dbReference type="ARBA" id="ARBA00022603"/>
    </source>
</evidence>
<evidence type="ECO:0000256" key="15">
    <source>
        <dbReference type="HAMAP-Rule" id="MF_00605"/>
    </source>
</evidence>
<dbReference type="Gene3D" id="3.40.1280.10">
    <property type="match status" value="1"/>
</dbReference>
<keyword evidence="7 15" id="KW-0963">Cytoplasm</keyword>
<dbReference type="InterPro" id="IPR029026">
    <property type="entry name" value="tRNA_m1G_MTases_N"/>
</dbReference>
<dbReference type="EC" id="2.1.1.228" evidence="5 15"/>
<evidence type="ECO:0000256" key="7">
    <source>
        <dbReference type="ARBA" id="ARBA00022490"/>
    </source>
</evidence>
<evidence type="ECO:0000256" key="3">
    <source>
        <dbReference type="ARBA" id="ARBA00007630"/>
    </source>
</evidence>
<keyword evidence="8 15" id="KW-0489">Methyltransferase</keyword>
<dbReference type="InterPro" id="IPR000182">
    <property type="entry name" value="GNAT_dom"/>
</dbReference>
<keyword evidence="18" id="KW-1185">Reference proteome</keyword>
<evidence type="ECO:0000256" key="10">
    <source>
        <dbReference type="ARBA" id="ARBA00022691"/>
    </source>
</evidence>
<evidence type="ECO:0000256" key="14">
    <source>
        <dbReference type="ARBA" id="ARBA00047783"/>
    </source>
</evidence>
<dbReference type="STRING" id="546874.SAMN04488544_0898"/>
<dbReference type="SUPFAM" id="SSF75217">
    <property type="entry name" value="alpha/beta knot"/>
    <property type="match status" value="1"/>
</dbReference>
<dbReference type="GO" id="GO:0005829">
    <property type="term" value="C:cytosol"/>
    <property type="evidence" value="ECO:0007669"/>
    <property type="project" value="TreeGrafter"/>
</dbReference>
<evidence type="ECO:0000256" key="11">
    <source>
        <dbReference type="ARBA" id="ARBA00022694"/>
    </source>
</evidence>
<evidence type="ECO:0000259" key="16">
    <source>
        <dbReference type="PROSITE" id="PS51186"/>
    </source>
</evidence>
<dbReference type="PROSITE" id="PS51186">
    <property type="entry name" value="GNAT"/>
    <property type="match status" value="1"/>
</dbReference>
<dbReference type="Proteomes" id="UP000198825">
    <property type="component" value="Chromosome I"/>
</dbReference>
<evidence type="ECO:0000256" key="1">
    <source>
        <dbReference type="ARBA" id="ARBA00002634"/>
    </source>
</evidence>
<dbReference type="Gene3D" id="1.10.1270.20">
    <property type="entry name" value="tRNA(m1g37)methyltransferase, domain 2"/>
    <property type="match status" value="1"/>
</dbReference>
<dbReference type="InterPro" id="IPR002649">
    <property type="entry name" value="tRNA_m1G_MeTrfase_TrmD"/>
</dbReference>
<dbReference type="GO" id="GO:0052906">
    <property type="term" value="F:tRNA (guanine(37)-N1)-methyltransferase activity"/>
    <property type="evidence" value="ECO:0007669"/>
    <property type="project" value="UniProtKB-UniRule"/>
</dbReference>
<sequence>MTPAPALRADVVTIFPDYLAPLRLSLIGRAARTGILDLAVHDLRTWTHDRHRTVDDTPYGGGAGMVMKPEPWGEALDALVPAGADPRPRLVVPTPSGRPFTQAVAVELAAEPHLVFACGRYEGIDSRVAADAATRMRVDEVSIGDYVLNGGEVAVLVMLEAVVRLLPGVVGNPASLTEESHAAEHDGLLEGPVFTKPTSWRGLDVPPVLLSGDHGAIARWRREQALERTRRVRPELAPAPLEGRGLEGLTVSTATPADAGEILTLQRAAFVAEARINDSLELPPLTQTLEELAASLLTSDTVLVVRQGTRIVATARVADRADGTWWVSRLMVAPDQQGRGLGSALLRRLLEAVPPGAAAELLTGAASRRNLALYRRFGFRVVSEGVDEAGVPVVTLRREPKA</sequence>
<dbReference type="InterPro" id="IPR016009">
    <property type="entry name" value="tRNA_MeTrfase_TRMD/TRM10"/>
</dbReference>
<evidence type="ECO:0000256" key="12">
    <source>
        <dbReference type="ARBA" id="ARBA00029736"/>
    </source>
</evidence>
<comment type="subunit">
    <text evidence="4 15">Homodimer.</text>
</comment>
<comment type="catalytic activity">
    <reaction evidence="14 15">
        <text>guanosine(37) in tRNA + S-adenosyl-L-methionine = N(1)-methylguanosine(37) in tRNA + S-adenosyl-L-homocysteine + H(+)</text>
        <dbReference type="Rhea" id="RHEA:36899"/>
        <dbReference type="Rhea" id="RHEA-COMP:10145"/>
        <dbReference type="Rhea" id="RHEA-COMP:10147"/>
        <dbReference type="ChEBI" id="CHEBI:15378"/>
        <dbReference type="ChEBI" id="CHEBI:57856"/>
        <dbReference type="ChEBI" id="CHEBI:59789"/>
        <dbReference type="ChEBI" id="CHEBI:73542"/>
        <dbReference type="ChEBI" id="CHEBI:74269"/>
        <dbReference type="EC" id="2.1.1.228"/>
    </reaction>
</comment>
<dbReference type="AlphaFoldDB" id="A0A1H2LVS5"/>
<protein>
    <recommendedName>
        <fullName evidence="6 15">tRNA (guanine-N(1)-)-methyltransferase</fullName>
        <ecNumber evidence="5 15">2.1.1.228</ecNumber>
    </recommendedName>
    <alternativeName>
        <fullName evidence="12 15">M1G-methyltransferase</fullName>
    </alternativeName>
    <alternativeName>
        <fullName evidence="13 15">tRNA [GM37] methyltransferase</fullName>
    </alternativeName>
</protein>
<dbReference type="NCBIfam" id="TIGR00088">
    <property type="entry name" value="trmD"/>
    <property type="match status" value="1"/>
</dbReference>
<accession>A0A1H2LVS5</accession>
<comment type="subcellular location">
    <subcellularLocation>
        <location evidence="2 15">Cytoplasm</location>
    </subcellularLocation>
</comment>
<evidence type="ECO:0000256" key="5">
    <source>
        <dbReference type="ARBA" id="ARBA00012807"/>
    </source>
</evidence>
<dbReference type="EMBL" id="LT629799">
    <property type="protein sequence ID" value="SDU84825.1"/>
    <property type="molecule type" value="Genomic_DNA"/>
</dbReference>
<evidence type="ECO:0000313" key="17">
    <source>
        <dbReference type="EMBL" id="SDU84825.1"/>
    </source>
</evidence>
<dbReference type="NCBIfam" id="NF000648">
    <property type="entry name" value="PRK00026.1"/>
    <property type="match status" value="1"/>
</dbReference>
<dbReference type="Pfam" id="PF13508">
    <property type="entry name" value="Acetyltransf_7"/>
    <property type="match status" value="1"/>
</dbReference>
<dbReference type="HAMAP" id="MF_00605">
    <property type="entry name" value="TrmD"/>
    <property type="match status" value="1"/>
</dbReference>
<evidence type="ECO:0000256" key="2">
    <source>
        <dbReference type="ARBA" id="ARBA00004496"/>
    </source>
</evidence>
<evidence type="ECO:0000256" key="13">
    <source>
        <dbReference type="ARBA" id="ARBA00033392"/>
    </source>
</evidence>
<reference evidence="18" key="1">
    <citation type="submission" date="2016-10" db="EMBL/GenBank/DDBJ databases">
        <authorList>
            <person name="Varghese N."/>
            <person name="Submissions S."/>
        </authorList>
    </citation>
    <scope>NUCLEOTIDE SEQUENCE [LARGE SCALE GENOMIC DNA]</scope>
    <source>
        <strain evidence="18">DSM 21743</strain>
    </source>
</reference>
<feature type="binding site" evidence="15">
    <location>
        <begin position="143"/>
        <end position="148"/>
    </location>
    <ligand>
        <name>S-adenosyl-L-methionine</name>
        <dbReference type="ChEBI" id="CHEBI:59789"/>
    </ligand>
</feature>
<dbReference type="PANTHER" id="PTHR46417:SF1">
    <property type="entry name" value="TRNA (GUANINE-N(1)-)-METHYLTRANSFERASE"/>
    <property type="match status" value="1"/>
</dbReference>
<dbReference type="InterPro" id="IPR016181">
    <property type="entry name" value="Acyl_CoA_acyltransferase"/>
</dbReference>
<gene>
    <name evidence="15" type="primary">trmD</name>
    <name evidence="17" type="ORF">SAMN04488544_0898</name>
</gene>
<comment type="function">
    <text evidence="1 15">Specifically methylates guanosine-37 in various tRNAs.</text>
</comment>
<keyword evidence="10 15" id="KW-0949">S-adenosyl-L-methionine</keyword>
<evidence type="ECO:0000256" key="6">
    <source>
        <dbReference type="ARBA" id="ARBA00014679"/>
    </source>
</evidence>